<keyword evidence="12" id="KW-1185">Reference proteome</keyword>
<evidence type="ECO:0000256" key="2">
    <source>
        <dbReference type="ARBA" id="ARBA00004457"/>
    </source>
</evidence>
<evidence type="ECO:0000256" key="7">
    <source>
        <dbReference type="ARBA" id="ARBA00040493"/>
    </source>
</evidence>
<evidence type="ECO:0000256" key="3">
    <source>
        <dbReference type="ARBA" id="ARBA00005648"/>
    </source>
</evidence>
<dbReference type="GO" id="GO:0005789">
    <property type="term" value="C:endoplasmic reticulum membrane"/>
    <property type="evidence" value="ECO:0007669"/>
    <property type="project" value="TreeGrafter"/>
</dbReference>
<evidence type="ECO:0000313" key="11">
    <source>
        <dbReference type="EMBL" id="VDD92882.1"/>
    </source>
</evidence>
<dbReference type="PANTHER" id="PTHR10984">
    <property type="entry name" value="ENDOPLASMIC RETICULUM-GOLGI INTERMEDIATE COMPARTMENT PROTEIN"/>
    <property type="match status" value="1"/>
</dbReference>
<dbReference type="InterPro" id="IPR012936">
    <property type="entry name" value="Erv_C"/>
</dbReference>
<feature type="domain" description="Endoplasmic reticulum vesicle transporter C-terminal" evidence="9">
    <location>
        <begin position="145"/>
        <end position="358"/>
    </location>
</feature>
<feature type="domain" description="Endoplasmic reticulum vesicle transporter N-terminal" evidence="10">
    <location>
        <begin position="7"/>
        <end position="97"/>
    </location>
</feature>
<dbReference type="STRING" id="51028.A0A0N4VC65"/>
<comment type="subcellular location">
    <subcellularLocation>
        <location evidence="2">Endoplasmic reticulum-Golgi intermediate compartment membrane</location>
        <topology evidence="2">Multi-pass membrane protein</topology>
    </subcellularLocation>
    <subcellularLocation>
        <location evidence="1">Golgi apparatus</location>
        <location evidence="1">cis-Golgi network membrane</location>
        <topology evidence="1">Multi-pass membrane protein</topology>
    </subcellularLocation>
</comment>
<dbReference type="Proteomes" id="UP000274131">
    <property type="component" value="Unassembled WGS sequence"/>
</dbReference>
<dbReference type="EMBL" id="UXUI01009019">
    <property type="protein sequence ID" value="VDD92882.1"/>
    <property type="molecule type" value="Genomic_DNA"/>
</dbReference>
<evidence type="ECO:0000256" key="4">
    <source>
        <dbReference type="ARBA" id="ARBA00022692"/>
    </source>
</evidence>
<evidence type="ECO:0000256" key="8">
    <source>
        <dbReference type="SAM" id="Phobius"/>
    </source>
</evidence>
<comment type="similarity">
    <text evidence="3">Belongs to the ERGIC family.</text>
</comment>
<dbReference type="GO" id="GO:0033116">
    <property type="term" value="C:endoplasmic reticulum-Golgi intermediate compartment membrane"/>
    <property type="evidence" value="ECO:0007669"/>
    <property type="project" value="UniProtKB-SubCell"/>
</dbReference>
<protein>
    <recommendedName>
        <fullName evidence="7">Endoplasmic reticulum-Golgi intermediate compartment protein 3</fullName>
    </recommendedName>
</protein>
<dbReference type="PANTHER" id="PTHR10984:SF25">
    <property type="entry name" value="ENDOPLASMIC RETICULUM-GOLGI INTERMEDIATE COMPARTMENT PROTEIN 3"/>
    <property type="match status" value="1"/>
</dbReference>
<evidence type="ECO:0000259" key="10">
    <source>
        <dbReference type="Pfam" id="PF13850"/>
    </source>
</evidence>
<dbReference type="GO" id="GO:0000139">
    <property type="term" value="C:Golgi membrane"/>
    <property type="evidence" value="ECO:0007669"/>
    <property type="project" value="TreeGrafter"/>
</dbReference>
<reference evidence="13" key="1">
    <citation type="submission" date="2017-02" db="UniProtKB">
        <authorList>
            <consortium name="WormBaseParasite"/>
        </authorList>
    </citation>
    <scope>IDENTIFICATION</scope>
</reference>
<evidence type="ECO:0000256" key="5">
    <source>
        <dbReference type="ARBA" id="ARBA00022989"/>
    </source>
</evidence>
<dbReference type="AlphaFoldDB" id="A0A0N4VC65"/>
<reference evidence="11 12" key="2">
    <citation type="submission" date="2018-10" db="EMBL/GenBank/DDBJ databases">
        <authorList>
            <consortium name="Pathogen Informatics"/>
        </authorList>
    </citation>
    <scope>NUCLEOTIDE SEQUENCE [LARGE SCALE GENOMIC DNA]</scope>
</reference>
<organism evidence="13">
    <name type="scientific">Enterobius vermicularis</name>
    <name type="common">Human pinworm</name>
    <dbReference type="NCBI Taxonomy" id="51028"/>
    <lineage>
        <taxon>Eukaryota</taxon>
        <taxon>Metazoa</taxon>
        <taxon>Ecdysozoa</taxon>
        <taxon>Nematoda</taxon>
        <taxon>Chromadorea</taxon>
        <taxon>Rhabditida</taxon>
        <taxon>Spirurina</taxon>
        <taxon>Oxyuridomorpha</taxon>
        <taxon>Oxyuroidea</taxon>
        <taxon>Oxyuridae</taxon>
        <taxon>Enterobius</taxon>
    </lineage>
</organism>
<proteinExistence type="inferred from homology"/>
<name>A0A0N4VC65_ENTVE</name>
<keyword evidence="5 8" id="KW-1133">Transmembrane helix</keyword>
<evidence type="ECO:0000313" key="12">
    <source>
        <dbReference type="Proteomes" id="UP000274131"/>
    </source>
</evidence>
<dbReference type="InterPro" id="IPR039542">
    <property type="entry name" value="Erv_N"/>
</dbReference>
<evidence type="ECO:0000256" key="1">
    <source>
        <dbReference type="ARBA" id="ARBA00004257"/>
    </source>
</evidence>
<feature type="transmembrane region" description="Helical" evidence="8">
    <location>
        <begin position="336"/>
        <end position="362"/>
    </location>
</feature>
<dbReference type="GO" id="GO:0006888">
    <property type="term" value="P:endoplasmic reticulum to Golgi vesicle-mediated transport"/>
    <property type="evidence" value="ECO:0007669"/>
    <property type="project" value="TreeGrafter"/>
</dbReference>
<dbReference type="GO" id="GO:0006890">
    <property type="term" value="P:retrograde vesicle-mediated transport, Golgi to endoplasmic reticulum"/>
    <property type="evidence" value="ECO:0007669"/>
    <property type="project" value="TreeGrafter"/>
</dbReference>
<keyword evidence="4 8" id="KW-0812">Transmembrane</keyword>
<gene>
    <name evidence="11" type="ORF">EVEC_LOCUS7633</name>
</gene>
<dbReference type="GO" id="GO:0030134">
    <property type="term" value="C:COPII-coated ER to Golgi transport vesicle"/>
    <property type="evidence" value="ECO:0007669"/>
    <property type="project" value="TreeGrafter"/>
</dbReference>
<dbReference type="WBParaSite" id="EVEC_0000814901-mRNA-1">
    <property type="protein sequence ID" value="EVEC_0000814901-mRNA-1"/>
    <property type="gene ID" value="EVEC_0000814901"/>
</dbReference>
<evidence type="ECO:0000313" key="13">
    <source>
        <dbReference type="WBParaSite" id="EVEC_0000814901-mRNA-1"/>
    </source>
</evidence>
<sequence length="378" mass="42137">MSILAGIKNFDAYTKPLEDFRVRTITGGTVTLVTSFIIILLLLTQTISFLSIDIVQQLYVDSTSSEQRVDVNFDVAFKRLPCAFVTVDVMDVSGDDQDDIQDDVYKLRIDEHGRNISGDFAIKLEVNVNASLNQIATSTVLCGSCYGARDGCCNTCDEVKRAYSQLGWTLNVENVEQCQSDPWVKKLNEHKNEGCRVYGKVQVAKVAGNFHIAPGDPFRTHRSHAHDLHSLDPKGFDISHTINHLSFGTPFPGKTYPLDGKEVDVKKGGIMYQYYLKVVPTLYTYLDPANNIFSHQFSVTTNQKDVTAGSSGLPGFFVHYEFSPLMIKYEERKQSWSSFLVSLCAIIGGLFTVASLIDAFIYNSSRVVLTKMELNKAS</sequence>
<keyword evidence="6 8" id="KW-0472">Membrane</keyword>
<evidence type="ECO:0000256" key="6">
    <source>
        <dbReference type="ARBA" id="ARBA00023136"/>
    </source>
</evidence>
<dbReference type="OrthoDB" id="270930at2759"/>
<feature type="transmembrane region" description="Helical" evidence="8">
    <location>
        <begin position="20"/>
        <end position="43"/>
    </location>
</feature>
<evidence type="ECO:0000259" key="9">
    <source>
        <dbReference type="Pfam" id="PF07970"/>
    </source>
</evidence>
<dbReference type="Pfam" id="PF13850">
    <property type="entry name" value="ERGIC_N"/>
    <property type="match status" value="1"/>
</dbReference>
<dbReference type="Pfam" id="PF07970">
    <property type="entry name" value="COPIIcoated_ERV"/>
    <property type="match status" value="1"/>
</dbReference>
<accession>A0A0N4VC65</accession>
<dbReference type="InterPro" id="IPR045888">
    <property type="entry name" value="Erv"/>
</dbReference>